<dbReference type="OrthoDB" id="6778867at2759"/>
<protein>
    <recommendedName>
        <fullName evidence="1">PiggyBac transposable element-derived protein domain-containing protein</fullName>
    </recommendedName>
</protein>
<sequence length="248" mass="29347">MSFSREEWRKSLSQKELEEAILHLSESEDALEIFFDDNDLNFDKNVLITYVTGDSGENIDFELPNIENMNADIKKYIGVRIMMSVVHVPSIRSYWSKFIGMDSLKPTMPQKHFEKIRRYINFNDNSEMLPREDSNHDRLYKLRPVINHLLEKYQSIPYEKDLSVDEQICYTKVRSYLKQKGIAQTFTGTSYEFLTTVDTIDTTTVAWKDNKVTYVKFLWNFTNTSSSKIRQIQVRKDYHRFPLFGESI</sequence>
<dbReference type="Proteomes" id="UP000801492">
    <property type="component" value="Unassembled WGS sequence"/>
</dbReference>
<evidence type="ECO:0000313" key="3">
    <source>
        <dbReference type="Proteomes" id="UP000801492"/>
    </source>
</evidence>
<dbReference type="PANTHER" id="PTHR47272:SF1">
    <property type="entry name" value="PIGGYBAC TRANSPOSABLE ELEMENT-DERIVED PROTEIN 3-LIKE"/>
    <property type="match status" value="1"/>
</dbReference>
<dbReference type="PANTHER" id="PTHR47272">
    <property type="entry name" value="DDE_TNP_1_7 DOMAIN-CONTAINING PROTEIN"/>
    <property type="match status" value="1"/>
</dbReference>
<dbReference type="InterPro" id="IPR029526">
    <property type="entry name" value="PGBD"/>
</dbReference>
<dbReference type="AlphaFoldDB" id="A0A8K0G2F6"/>
<evidence type="ECO:0000313" key="2">
    <source>
        <dbReference type="EMBL" id="KAF2883273.1"/>
    </source>
</evidence>
<dbReference type="Pfam" id="PF13843">
    <property type="entry name" value="DDE_Tnp_1_7"/>
    <property type="match status" value="1"/>
</dbReference>
<feature type="domain" description="PiggyBac transposable element-derived protein" evidence="1">
    <location>
        <begin position="70"/>
        <end position="193"/>
    </location>
</feature>
<name>A0A8K0G2F6_IGNLU</name>
<accession>A0A8K0G2F6</accession>
<gene>
    <name evidence="2" type="ORF">ILUMI_22901</name>
</gene>
<reference evidence="2" key="1">
    <citation type="submission" date="2019-08" db="EMBL/GenBank/DDBJ databases">
        <title>The genome of the North American firefly Photinus pyralis.</title>
        <authorList>
            <consortium name="Photinus pyralis genome working group"/>
            <person name="Fallon T.R."/>
            <person name="Sander Lower S.E."/>
            <person name="Weng J.-K."/>
        </authorList>
    </citation>
    <scope>NUCLEOTIDE SEQUENCE</scope>
    <source>
        <strain evidence="2">TRF0915ILg1</strain>
        <tissue evidence="2">Whole body</tissue>
    </source>
</reference>
<comment type="caution">
    <text evidence="2">The sequence shown here is derived from an EMBL/GenBank/DDBJ whole genome shotgun (WGS) entry which is preliminary data.</text>
</comment>
<proteinExistence type="predicted"/>
<organism evidence="2 3">
    <name type="scientific">Ignelater luminosus</name>
    <name type="common">Cucubano</name>
    <name type="synonym">Pyrophorus luminosus</name>
    <dbReference type="NCBI Taxonomy" id="2038154"/>
    <lineage>
        <taxon>Eukaryota</taxon>
        <taxon>Metazoa</taxon>
        <taxon>Ecdysozoa</taxon>
        <taxon>Arthropoda</taxon>
        <taxon>Hexapoda</taxon>
        <taxon>Insecta</taxon>
        <taxon>Pterygota</taxon>
        <taxon>Neoptera</taxon>
        <taxon>Endopterygota</taxon>
        <taxon>Coleoptera</taxon>
        <taxon>Polyphaga</taxon>
        <taxon>Elateriformia</taxon>
        <taxon>Elateroidea</taxon>
        <taxon>Elateridae</taxon>
        <taxon>Agrypninae</taxon>
        <taxon>Pyrophorini</taxon>
        <taxon>Ignelater</taxon>
    </lineage>
</organism>
<keyword evidence="3" id="KW-1185">Reference proteome</keyword>
<dbReference type="EMBL" id="VTPC01090462">
    <property type="protein sequence ID" value="KAF2883273.1"/>
    <property type="molecule type" value="Genomic_DNA"/>
</dbReference>
<evidence type="ECO:0000259" key="1">
    <source>
        <dbReference type="Pfam" id="PF13843"/>
    </source>
</evidence>